<dbReference type="GO" id="GO:0016973">
    <property type="term" value="P:poly(A)+ mRNA export from nucleus"/>
    <property type="evidence" value="ECO:0007669"/>
    <property type="project" value="TreeGrafter"/>
</dbReference>
<keyword evidence="12" id="KW-1185">Reference proteome</keyword>
<evidence type="ECO:0008006" key="13">
    <source>
        <dbReference type="Google" id="ProtNLM"/>
    </source>
</evidence>
<dbReference type="Gene3D" id="1.20.58.1380">
    <property type="match status" value="1"/>
</dbReference>
<dbReference type="InterPro" id="IPR037624">
    <property type="entry name" value="Nup133-like"/>
</dbReference>
<feature type="domain" description="Nucleoporin Nup133/Nup155-like C-terminal" evidence="9">
    <location>
        <begin position="586"/>
        <end position="1151"/>
    </location>
</feature>
<keyword evidence="6" id="KW-0811">Translocation</keyword>
<dbReference type="AlphaFoldDB" id="A0A8H5FBL5"/>
<evidence type="ECO:0000256" key="6">
    <source>
        <dbReference type="ARBA" id="ARBA00023010"/>
    </source>
</evidence>
<dbReference type="InterPro" id="IPR015943">
    <property type="entry name" value="WD40/YVTN_repeat-like_dom_sf"/>
</dbReference>
<proteinExistence type="inferred from homology"/>
<dbReference type="Proteomes" id="UP000567179">
    <property type="component" value="Unassembled WGS sequence"/>
</dbReference>
<evidence type="ECO:0000313" key="11">
    <source>
        <dbReference type="EMBL" id="KAF5330597.1"/>
    </source>
</evidence>
<evidence type="ECO:0000256" key="2">
    <source>
        <dbReference type="ARBA" id="ARBA00005569"/>
    </source>
</evidence>
<dbReference type="PANTHER" id="PTHR13405">
    <property type="entry name" value="NUCLEAR PORE COMPLEX PROTEIN NUP133"/>
    <property type="match status" value="1"/>
</dbReference>
<dbReference type="OrthoDB" id="103454at2759"/>
<dbReference type="InterPro" id="IPR014908">
    <property type="entry name" value="Nucleoporin_Nup133/Nup155_N"/>
</dbReference>
<accession>A0A8H5FBL5</accession>
<evidence type="ECO:0000313" key="12">
    <source>
        <dbReference type="Proteomes" id="UP000567179"/>
    </source>
</evidence>
<dbReference type="GO" id="GO:0031080">
    <property type="term" value="C:nuclear pore outer ring"/>
    <property type="evidence" value="ECO:0007669"/>
    <property type="project" value="TreeGrafter"/>
</dbReference>
<evidence type="ECO:0000256" key="8">
    <source>
        <dbReference type="SAM" id="MobiDB-lite"/>
    </source>
</evidence>
<dbReference type="GO" id="GO:0017056">
    <property type="term" value="F:structural constituent of nuclear pore"/>
    <property type="evidence" value="ECO:0007669"/>
    <property type="project" value="InterPro"/>
</dbReference>
<keyword evidence="7" id="KW-0539">Nucleus</keyword>
<name>A0A8H5FBL5_9AGAR</name>
<dbReference type="InterPro" id="IPR007187">
    <property type="entry name" value="Nucleoporin_Nup133/Nup155_C"/>
</dbReference>
<evidence type="ECO:0000259" key="10">
    <source>
        <dbReference type="Pfam" id="PF08801"/>
    </source>
</evidence>
<comment type="similarity">
    <text evidence="2">Belongs to the nucleoporin Nup133 family.</text>
</comment>
<comment type="caution">
    <text evidence="11">The sequence shown here is derived from an EMBL/GenBank/DDBJ whole genome shotgun (WGS) entry which is preliminary data.</text>
</comment>
<keyword evidence="3" id="KW-0813">Transport</keyword>
<sequence>MATFSPSPAPRRSSRLNNRGVSPARSQRNNRLAPAATLIVDSSSVASAMDVDDRASVMTDRSLSKLGGDVLFAKTEEMSVSFYANLPLEVKQVLRTADFSREYYSGEIDTVTGFALVTSRQTCFVWQHAQAIKGIPTCYIFSSPNPTMKPPFHALVPQGGSREPGLILASPLGSIRFWDSIGSGLAGGENYSSSAIENMEDDEEVTNLVRADPQTYVLSTSYGRLYRLAISSAGGKYHLSMRAFAPPAPTNSFSILTSFFLPSASSSALYEIKDKSNHIHAVALGSRTPTGDRDVWALANGRVQQWSMKAEGWEELKTDYDLANLIAEKVVGDLLVPGSSCEDLELDDMAVFSDQNIAILFSYSAREDSENFRRLYALAELETSSNVFSVKNLKSVPYQTTNKPGLPVHPRIQLIYEGSIISVQFGDAVALCARQSEYRDRLELRSISDRTLGLGVSLSSSLLLVLSATTMMKVSLDLERIEAFKPETGNTNLIKSTMTQAILYGSSPLNPLKFSFPPELNEEALMQGAEQLSMAVLKSDSQLVRQSPDMTNQLTGRKERLSWLIGFINENAVLYKMSQRSRQKLATDAEKLYGAHQLWLAHNQYLTTHPTHSVLKDAVVAYMAEVDDTEHEDVMRTFFRSKVGDVGKLLRKVLDVVKAAGKYSGLQANTALPEANRIVTTVLTAAYQYRAYNMRVYGIEGPMTNAWTSKPMIVDTILSLFDLTTKAVDSNSGTKEKEPRSQLPTLAGVLFESISERLSWLTKHAEDNKGDLNDLKQRFAILRPEVLETLRRCGHEKAAYSLAEQYHDFASLVALCHRDTVYPPEENPHAARIQQYIQRYKEDFTNELFQWYIQHGEVRTMFEQEAQTGNFMDAFFKHYPDVAVSWIHDLGKSNYTTAAVTLLKDSETASNIDAKHLMLSIGKLAYLAQAQDANASTDDSTLDAFHNGLNFVSVHEGLVEEFRSVLVASRTRQSLESQVDAIIKAKGRKLEGLTAFIHAFKDLLRQLLQGRTLSVEDVVDLLTLKDNEDSVDDYARSLQLLDAAQDIPQARKEAAIKTVWRRVWLHDDWASIMKTADISDDQLNERYRNTAIFTTLYALLQRDDSEIYKPEEALVVPTRDEITSRWPGLSGDQVEGLQNDFNTEQDILGEFELGDVHDRIVELAQTELQSMWDEEDA</sequence>
<dbReference type="GO" id="GO:0006606">
    <property type="term" value="P:protein import into nucleus"/>
    <property type="evidence" value="ECO:0007669"/>
    <property type="project" value="TreeGrafter"/>
</dbReference>
<gene>
    <name evidence="11" type="ORF">D9619_005735</name>
</gene>
<dbReference type="Gene3D" id="1.25.40.700">
    <property type="match status" value="1"/>
</dbReference>
<dbReference type="SUPFAM" id="SSF117289">
    <property type="entry name" value="Nucleoporin domain"/>
    <property type="match status" value="1"/>
</dbReference>
<dbReference type="PANTHER" id="PTHR13405:SF11">
    <property type="entry name" value="NUCLEAR PORE COMPLEX PROTEIN NUP133"/>
    <property type="match status" value="1"/>
</dbReference>
<feature type="compositionally biased region" description="Polar residues" evidence="8">
    <location>
        <begin position="16"/>
        <end position="28"/>
    </location>
</feature>
<dbReference type="EMBL" id="JAACJJ010000001">
    <property type="protein sequence ID" value="KAF5330597.1"/>
    <property type="molecule type" value="Genomic_DNA"/>
</dbReference>
<evidence type="ECO:0000256" key="7">
    <source>
        <dbReference type="ARBA" id="ARBA00023242"/>
    </source>
</evidence>
<dbReference type="Pfam" id="PF08801">
    <property type="entry name" value="Nucleoporin_N"/>
    <property type="match status" value="1"/>
</dbReference>
<keyword evidence="4" id="KW-0509">mRNA transport</keyword>
<protein>
    <recommendedName>
        <fullName evidence="13">Nucleoporin Nup133/Nup155-like C-terminal domain-containing protein</fullName>
    </recommendedName>
</protein>
<feature type="region of interest" description="Disordered" evidence="8">
    <location>
        <begin position="1"/>
        <end position="28"/>
    </location>
</feature>
<organism evidence="11 12">
    <name type="scientific">Psilocybe cf. subviscida</name>
    <dbReference type="NCBI Taxonomy" id="2480587"/>
    <lineage>
        <taxon>Eukaryota</taxon>
        <taxon>Fungi</taxon>
        <taxon>Dikarya</taxon>
        <taxon>Basidiomycota</taxon>
        <taxon>Agaricomycotina</taxon>
        <taxon>Agaricomycetes</taxon>
        <taxon>Agaricomycetidae</taxon>
        <taxon>Agaricales</taxon>
        <taxon>Agaricineae</taxon>
        <taxon>Strophariaceae</taxon>
        <taxon>Psilocybe</taxon>
    </lineage>
</organism>
<feature type="domain" description="Nucleoporin Nup133/Nup155-like N-terminal" evidence="10">
    <location>
        <begin position="78"/>
        <end position="431"/>
    </location>
</feature>
<comment type="subcellular location">
    <subcellularLocation>
        <location evidence="1">Nucleus envelope</location>
    </subcellularLocation>
</comment>
<dbReference type="Gene3D" id="2.130.10.10">
    <property type="entry name" value="YVTN repeat-like/Quinoprotein amine dehydrogenase"/>
    <property type="match status" value="1"/>
</dbReference>
<keyword evidence="5" id="KW-0653">Protein transport</keyword>
<evidence type="ECO:0000256" key="3">
    <source>
        <dbReference type="ARBA" id="ARBA00022448"/>
    </source>
</evidence>
<reference evidence="11 12" key="1">
    <citation type="journal article" date="2020" name="ISME J.">
        <title>Uncovering the hidden diversity of litter-decomposition mechanisms in mushroom-forming fungi.</title>
        <authorList>
            <person name="Floudas D."/>
            <person name="Bentzer J."/>
            <person name="Ahren D."/>
            <person name="Johansson T."/>
            <person name="Persson P."/>
            <person name="Tunlid A."/>
        </authorList>
    </citation>
    <scope>NUCLEOTIDE SEQUENCE [LARGE SCALE GENOMIC DNA]</scope>
    <source>
        <strain evidence="11 12">CBS 101986</strain>
    </source>
</reference>
<evidence type="ECO:0000259" key="9">
    <source>
        <dbReference type="Pfam" id="PF03177"/>
    </source>
</evidence>
<dbReference type="Pfam" id="PF03177">
    <property type="entry name" value="Nucleoporin_C"/>
    <property type="match status" value="1"/>
</dbReference>
<evidence type="ECO:0000256" key="1">
    <source>
        <dbReference type="ARBA" id="ARBA00004259"/>
    </source>
</evidence>
<evidence type="ECO:0000256" key="4">
    <source>
        <dbReference type="ARBA" id="ARBA00022816"/>
    </source>
</evidence>
<dbReference type="GO" id="GO:0000972">
    <property type="term" value="P:transcription-dependent tethering of RNA polymerase II gene DNA at nuclear periphery"/>
    <property type="evidence" value="ECO:0007669"/>
    <property type="project" value="TreeGrafter"/>
</dbReference>
<evidence type="ECO:0000256" key="5">
    <source>
        <dbReference type="ARBA" id="ARBA00022927"/>
    </source>
</evidence>